<dbReference type="SUPFAM" id="SSF48371">
    <property type="entry name" value="ARM repeat"/>
    <property type="match status" value="2"/>
</dbReference>
<accession>A0ABU8UEQ0</accession>
<sequence length="743" mass="79340">MSATLITLTAAQDIQTVRQALLALGHARARWASTAIAACLGHPNMNIKKTAAGVLVRAGTPTAVPALLFWLGHHDNPGLRGTLVEALRAILGDAYPATVLAAAEHSEDGRARELLLAGLDGTLSARSVLALDDQASRVAPTLLALVATRHVGLASGTVEDLSTALARHGITTPAAPSQGTDRGADVDIRSLTTEGWNQPAALRLAERHELPHPTRLRVLRPMLPDWLRLAGSEPAVRARVLRLTLRLCPAPWTTEELTAFARCTRVLLDGLEGLAEAEAEAEDRHDLIAVLEAVAPMLPTVLKPAVAEVVRALPAAPAGSPGRPSTLTLLRSLGAVLVRADLEQALASARLGADPRKAETAVLRDSFAAPQSPQSPQTPQPPPPPQSGAATASAKSEEWRAALDVAVRTPSALEEFRRRCRKHDGIPGSRDRLTALIEAYASAAPEVRAALIDWMTDIQPLDAPPWTIAETTHAPPPRPRTVHIDDLDQPRSTALRERLLAMLQASAPDRRHTAAVALLEWPEPEARLPVLRAFLHGRVDVPVDADLARALSALGETELRADAILHDRVALVAGRLDPCDLEPLVPLLLEWWEHDPPSSSSAAGQALRRVPGDVLAEHLGERLDAGAWGFLDLLVGQSLLRTPALQQTCRRLRGEGRDDLADRLLLADGPLRRPDSVRQDAAAMAALRDRAPAAPTGASQPPSRQELLDLARSGDPVRIRRALTRLAEGHGGPDPDRDPACGT</sequence>
<gene>
    <name evidence="2" type="ORF">WKI68_41835</name>
</gene>
<feature type="region of interest" description="Disordered" evidence="1">
    <location>
        <begin position="366"/>
        <end position="396"/>
    </location>
</feature>
<dbReference type="Gene3D" id="1.25.10.10">
    <property type="entry name" value="Leucine-rich Repeat Variant"/>
    <property type="match status" value="1"/>
</dbReference>
<evidence type="ECO:0000313" key="3">
    <source>
        <dbReference type="Proteomes" id="UP001382904"/>
    </source>
</evidence>
<dbReference type="Proteomes" id="UP001382904">
    <property type="component" value="Unassembled WGS sequence"/>
</dbReference>
<dbReference type="InterPro" id="IPR011989">
    <property type="entry name" value="ARM-like"/>
</dbReference>
<comment type="caution">
    <text evidence="2">The sequence shown here is derived from an EMBL/GenBank/DDBJ whole genome shotgun (WGS) entry which is preliminary data.</text>
</comment>
<dbReference type="Pfam" id="PF13646">
    <property type="entry name" value="HEAT_2"/>
    <property type="match status" value="1"/>
</dbReference>
<dbReference type="EMBL" id="JBBKAM010000004">
    <property type="protein sequence ID" value="MEJ8645996.1"/>
    <property type="molecule type" value="Genomic_DNA"/>
</dbReference>
<proteinExistence type="predicted"/>
<keyword evidence="3" id="KW-1185">Reference proteome</keyword>
<feature type="compositionally biased region" description="Basic and acidic residues" evidence="1">
    <location>
        <begin position="727"/>
        <end position="743"/>
    </location>
</feature>
<evidence type="ECO:0000313" key="2">
    <source>
        <dbReference type="EMBL" id="MEJ8645996.1"/>
    </source>
</evidence>
<feature type="region of interest" description="Disordered" evidence="1">
    <location>
        <begin position="687"/>
        <end position="743"/>
    </location>
</feature>
<evidence type="ECO:0000256" key="1">
    <source>
        <dbReference type="SAM" id="MobiDB-lite"/>
    </source>
</evidence>
<name>A0ABU8UEQ0_9ACTN</name>
<dbReference type="InterPro" id="IPR016024">
    <property type="entry name" value="ARM-type_fold"/>
</dbReference>
<reference evidence="2 3" key="1">
    <citation type="submission" date="2024-03" db="EMBL/GenBank/DDBJ databases">
        <title>Novel Streptomyces species of biotechnological and ecological value are a feature of Machair soil.</title>
        <authorList>
            <person name="Prole J.R."/>
            <person name="Goodfellow M."/>
            <person name="Allenby N."/>
            <person name="Ward A.C."/>
        </authorList>
    </citation>
    <scope>NUCLEOTIDE SEQUENCE [LARGE SCALE GENOMIC DNA]</scope>
    <source>
        <strain evidence="2 3">MS1.HAVA.3</strain>
    </source>
</reference>
<feature type="compositionally biased region" description="Pro residues" evidence="1">
    <location>
        <begin position="376"/>
        <end position="386"/>
    </location>
</feature>
<organism evidence="2 3">
    <name type="scientific">Streptomyces caledonius</name>
    <dbReference type="NCBI Taxonomy" id="3134107"/>
    <lineage>
        <taxon>Bacteria</taxon>
        <taxon>Bacillati</taxon>
        <taxon>Actinomycetota</taxon>
        <taxon>Actinomycetes</taxon>
        <taxon>Kitasatosporales</taxon>
        <taxon>Streptomycetaceae</taxon>
        <taxon>Streptomyces</taxon>
    </lineage>
</organism>
<protein>
    <submittedName>
        <fullName evidence="2">HEAT repeat domain-containing protein</fullName>
    </submittedName>
</protein>